<comment type="caution">
    <text evidence="1">The sequence shown here is derived from an EMBL/GenBank/DDBJ whole genome shotgun (WGS) entry which is preliminary data.</text>
</comment>
<sequence>MWPSQMTLLSSALMYSRDTFPDRDAHTFPLNDKAPDIPTLPVTSTPRGMIQVLGYTPREGERGVPITVHINYNRDSLSSVYIRLLVGQRPVATTVRQLNDANNCRWTLDAIAPAPDRYSRSPRALLTVQALGKNDTVLDSVTFGEFVYWVSGSS</sequence>
<organism evidence="1 2">
    <name type="scientific">Hohenbuehelia grisea</name>
    <dbReference type="NCBI Taxonomy" id="104357"/>
    <lineage>
        <taxon>Eukaryota</taxon>
        <taxon>Fungi</taxon>
        <taxon>Dikarya</taxon>
        <taxon>Basidiomycota</taxon>
        <taxon>Agaricomycotina</taxon>
        <taxon>Agaricomycetes</taxon>
        <taxon>Agaricomycetidae</taxon>
        <taxon>Agaricales</taxon>
        <taxon>Pleurotineae</taxon>
        <taxon>Pleurotaceae</taxon>
        <taxon>Hohenbuehelia</taxon>
    </lineage>
</organism>
<evidence type="ECO:0000313" key="1">
    <source>
        <dbReference type="EMBL" id="KAL0956078.1"/>
    </source>
</evidence>
<dbReference type="EMBL" id="JASNQZ010000006">
    <property type="protein sequence ID" value="KAL0956078.1"/>
    <property type="molecule type" value="Genomic_DNA"/>
</dbReference>
<dbReference type="Proteomes" id="UP001556367">
    <property type="component" value="Unassembled WGS sequence"/>
</dbReference>
<evidence type="ECO:0000313" key="2">
    <source>
        <dbReference type="Proteomes" id="UP001556367"/>
    </source>
</evidence>
<reference evidence="2" key="1">
    <citation type="submission" date="2024-06" db="EMBL/GenBank/DDBJ databases">
        <title>Multi-omics analyses provide insights into the biosynthesis of the anticancer antibiotic pleurotin in Hohenbuehelia grisea.</title>
        <authorList>
            <person name="Weaver J.A."/>
            <person name="Alberti F."/>
        </authorList>
    </citation>
    <scope>NUCLEOTIDE SEQUENCE [LARGE SCALE GENOMIC DNA]</scope>
    <source>
        <strain evidence="2">T-177</strain>
    </source>
</reference>
<proteinExistence type="predicted"/>
<name>A0ABR3JLA5_9AGAR</name>
<protein>
    <submittedName>
        <fullName evidence="1">Uncharacterized protein</fullName>
    </submittedName>
</protein>
<accession>A0ABR3JLA5</accession>
<keyword evidence="2" id="KW-1185">Reference proteome</keyword>
<gene>
    <name evidence="1" type="ORF">HGRIS_002247</name>
</gene>